<evidence type="ECO:0000313" key="2">
    <source>
        <dbReference type="EMBL" id="EPE05833.1"/>
    </source>
</evidence>
<gene>
    <name evidence="2" type="ORF">F503_08364</name>
</gene>
<accession>S3CHL7</accession>
<proteinExistence type="predicted"/>
<reference evidence="2 3" key="1">
    <citation type="journal article" date="2013" name="BMC Genomics">
        <title>The genome and transcriptome of the pine saprophyte Ophiostoma piceae, and a comparison with the bark beetle-associated pine pathogen Grosmannia clavigera.</title>
        <authorList>
            <person name="Haridas S."/>
            <person name="Wang Y."/>
            <person name="Lim L."/>
            <person name="Massoumi Alamouti S."/>
            <person name="Jackman S."/>
            <person name="Docking R."/>
            <person name="Robertson G."/>
            <person name="Birol I."/>
            <person name="Bohlmann J."/>
            <person name="Breuil C."/>
        </authorList>
    </citation>
    <scope>NUCLEOTIDE SEQUENCE [LARGE SCALE GENOMIC DNA]</scope>
    <source>
        <strain evidence="2 3">UAMH 11346</strain>
    </source>
</reference>
<organism evidence="2 3">
    <name type="scientific">Ophiostoma piceae (strain UAMH 11346)</name>
    <name type="common">Sap stain fungus</name>
    <dbReference type="NCBI Taxonomy" id="1262450"/>
    <lineage>
        <taxon>Eukaryota</taxon>
        <taxon>Fungi</taxon>
        <taxon>Dikarya</taxon>
        <taxon>Ascomycota</taxon>
        <taxon>Pezizomycotina</taxon>
        <taxon>Sordariomycetes</taxon>
        <taxon>Sordariomycetidae</taxon>
        <taxon>Ophiostomatales</taxon>
        <taxon>Ophiostomataceae</taxon>
        <taxon>Ophiostoma</taxon>
    </lineage>
</organism>
<feature type="compositionally biased region" description="Polar residues" evidence="1">
    <location>
        <begin position="108"/>
        <end position="128"/>
    </location>
</feature>
<dbReference type="STRING" id="1262450.S3CHL7"/>
<dbReference type="HOGENOM" id="CLU_1366623_0_0_1"/>
<evidence type="ECO:0000256" key="1">
    <source>
        <dbReference type="SAM" id="MobiDB-lite"/>
    </source>
</evidence>
<protein>
    <submittedName>
        <fullName evidence="2">Uncharacterized protein</fullName>
    </submittedName>
</protein>
<keyword evidence="3" id="KW-1185">Reference proteome</keyword>
<evidence type="ECO:0000313" key="3">
    <source>
        <dbReference type="Proteomes" id="UP000016923"/>
    </source>
</evidence>
<dbReference type="VEuPathDB" id="FungiDB:F503_08364"/>
<feature type="compositionally biased region" description="Low complexity" evidence="1">
    <location>
        <begin position="79"/>
        <end position="107"/>
    </location>
</feature>
<feature type="region of interest" description="Disordered" evidence="1">
    <location>
        <begin position="1"/>
        <end position="189"/>
    </location>
</feature>
<feature type="compositionally biased region" description="Low complexity" evidence="1">
    <location>
        <begin position="19"/>
        <end position="32"/>
    </location>
</feature>
<dbReference type="AlphaFoldDB" id="S3CHL7"/>
<name>S3CHL7_OPHP1</name>
<feature type="compositionally biased region" description="Low complexity" evidence="1">
    <location>
        <begin position="147"/>
        <end position="161"/>
    </location>
</feature>
<dbReference type="OMA" id="NSHYHAN"/>
<sequence>MPTLGFLKKKRTREANRDSTSSSQPTSPVTPSATKTFEQAFQDANKPAATKTLPAMSHPRAEAPQAGATPYQPSTGSDVPVTTYAANPAAAPVQQQPPQLAQVSAPVSTPSPGTTDTQHLPTISNLINPASAHTGGDAYQKAPGNPPTYAAAPAAGAQVQPPSQPQTHALPSLPQAQPPQQPPQQQVPQQAVYGHLFDDF</sequence>
<dbReference type="EMBL" id="KE148155">
    <property type="protein sequence ID" value="EPE05833.1"/>
    <property type="molecule type" value="Genomic_DNA"/>
</dbReference>
<dbReference type="Proteomes" id="UP000016923">
    <property type="component" value="Unassembled WGS sequence"/>
</dbReference>